<dbReference type="InterPro" id="IPR006594">
    <property type="entry name" value="LisH"/>
</dbReference>
<dbReference type="Pfam" id="PF10607">
    <property type="entry name" value="CTLH"/>
    <property type="match status" value="1"/>
</dbReference>
<dbReference type="STRING" id="7266.A0A3B0J0V9"/>
<dbReference type="AlphaFoldDB" id="A0A3B0J0V9"/>
<accession>A0A3B0J0V9</accession>
<dbReference type="InterPro" id="IPR013144">
    <property type="entry name" value="CRA_dom"/>
</dbReference>
<gene>
    <name evidence="2" type="ORF">DGUA_6G002350</name>
</gene>
<dbReference type="Proteomes" id="UP000268350">
    <property type="component" value="Unassembled WGS sequence"/>
</dbReference>
<evidence type="ECO:0000313" key="3">
    <source>
        <dbReference type="Proteomes" id="UP000268350"/>
    </source>
</evidence>
<dbReference type="EMBL" id="OUUW01000001">
    <property type="protein sequence ID" value="SPP74684.1"/>
    <property type="molecule type" value="Genomic_DNA"/>
</dbReference>
<dbReference type="PROSITE" id="PS50896">
    <property type="entry name" value="LISH"/>
    <property type="match status" value="1"/>
</dbReference>
<dbReference type="InterPro" id="IPR024964">
    <property type="entry name" value="CTLH/CRA"/>
</dbReference>
<dbReference type="SMART" id="SM00667">
    <property type="entry name" value="LisH"/>
    <property type="match status" value="1"/>
</dbReference>
<dbReference type="PANTHER" id="PTHR12864">
    <property type="entry name" value="RAN BINDING PROTEIN 9-RELATED"/>
    <property type="match status" value="1"/>
</dbReference>
<keyword evidence="3" id="KW-1185">Reference proteome</keyword>
<dbReference type="SMART" id="SM00757">
    <property type="entry name" value="CRA"/>
    <property type="match status" value="1"/>
</dbReference>
<dbReference type="OMA" id="MERTMGL"/>
<dbReference type="SMART" id="SM00668">
    <property type="entry name" value="CTLH"/>
    <property type="match status" value="1"/>
</dbReference>
<protein>
    <submittedName>
        <fullName evidence="2">Blast:Glucose-induced degradation protein 8 homolog</fullName>
    </submittedName>
</protein>
<evidence type="ECO:0000313" key="2">
    <source>
        <dbReference type="EMBL" id="SPP74684.1"/>
    </source>
</evidence>
<feature type="domain" description="CTLH" evidence="1">
    <location>
        <begin position="58"/>
        <end position="115"/>
    </location>
</feature>
<proteinExistence type="predicted"/>
<sequence length="231" mass="26835">MAGSNPNTLWAQRMSSFQIKQADLNRLVMNYLVTEGYQEAAQRFKAESALEPSTLEDSVDDRVRIRNAVRSGQVKYAMDLANRLYPQLFETDNYMYFHMQQLRLIELIREQKVDQALDFAQSKESGLSEVNSENIREMQRALALLAFDKPEESPFGDLMKPAFRQQVAGELNTAILKYEGGEIVQPKMMFLIKLILWAQDRLEMEGISDYRRMDLETPDFEEEIRRAFQDG</sequence>
<dbReference type="OrthoDB" id="2415936at2759"/>
<name>A0A3B0J0V9_DROGU</name>
<dbReference type="InterPro" id="IPR050618">
    <property type="entry name" value="Ubq-SigPath_Reg"/>
</dbReference>
<dbReference type="PROSITE" id="PS50897">
    <property type="entry name" value="CTLH"/>
    <property type="match status" value="1"/>
</dbReference>
<evidence type="ECO:0000259" key="1">
    <source>
        <dbReference type="PROSITE" id="PS50897"/>
    </source>
</evidence>
<reference evidence="3" key="1">
    <citation type="submission" date="2018-01" db="EMBL/GenBank/DDBJ databases">
        <authorList>
            <person name="Alioto T."/>
            <person name="Alioto T."/>
        </authorList>
    </citation>
    <scope>NUCLEOTIDE SEQUENCE [LARGE SCALE GENOMIC DNA]</scope>
</reference>
<dbReference type="Pfam" id="PF08513">
    <property type="entry name" value="LisH"/>
    <property type="match status" value="1"/>
</dbReference>
<dbReference type="InterPro" id="IPR006595">
    <property type="entry name" value="CTLH_C"/>
</dbReference>
<organism evidence="2 3">
    <name type="scientific">Drosophila guanche</name>
    <name type="common">Fruit fly</name>
    <dbReference type="NCBI Taxonomy" id="7266"/>
    <lineage>
        <taxon>Eukaryota</taxon>
        <taxon>Metazoa</taxon>
        <taxon>Ecdysozoa</taxon>
        <taxon>Arthropoda</taxon>
        <taxon>Hexapoda</taxon>
        <taxon>Insecta</taxon>
        <taxon>Pterygota</taxon>
        <taxon>Neoptera</taxon>
        <taxon>Endopterygota</taxon>
        <taxon>Diptera</taxon>
        <taxon>Brachycera</taxon>
        <taxon>Muscomorpha</taxon>
        <taxon>Ephydroidea</taxon>
        <taxon>Drosophilidae</taxon>
        <taxon>Drosophila</taxon>
        <taxon>Sophophora</taxon>
    </lineage>
</organism>